<evidence type="ECO:0000259" key="2">
    <source>
        <dbReference type="Pfam" id="PF00535"/>
    </source>
</evidence>
<dbReference type="SMART" id="SM00028">
    <property type="entry name" value="TPR"/>
    <property type="match status" value="3"/>
</dbReference>
<gene>
    <name evidence="3" type="ORF">HMH01_14965</name>
</gene>
<dbReference type="PANTHER" id="PTHR43685:SF2">
    <property type="entry name" value="GLYCOSYLTRANSFERASE 2-LIKE DOMAIN-CONTAINING PROTEIN"/>
    <property type="match status" value="1"/>
</dbReference>
<dbReference type="PANTHER" id="PTHR43685">
    <property type="entry name" value="GLYCOSYLTRANSFERASE"/>
    <property type="match status" value="1"/>
</dbReference>
<dbReference type="Gene3D" id="3.90.550.10">
    <property type="entry name" value="Spore Coat Polysaccharide Biosynthesis Protein SpsA, Chain A"/>
    <property type="match status" value="1"/>
</dbReference>
<dbReference type="InterPro" id="IPR001173">
    <property type="entry name" value="Glyco_trans_2-like"/>
</dbReference>
<reference evidence="3 4" key="1">
    <citation type="submission" date="2020-05" db="EMBL/GenBank/DDBJ databases">
        <title>Gimesia benthica sp. nov., a novel planctomycete isolated from a deep-sea water sample of the Northwest Indian Ocean.</title>
        <authorList>
            <person name="Wang J."/>
            <person name="Ruan C."/>
            <person name="Song L."/>
            <person name="Zhu Y."/>
            <person name="Li A."/>
            <person name="Zheng X."/>
            <person name="Wang L."/>
            <person name="Lu Z."/>
            <person name="Huang Y."/>
            <person name="Du W."/>
            <person name="Zhou Y."/>
            <person name="Huang L."/>
            <person name="Dai X."/>
        </authorList>
    </citation>
    <scope>NUCLEOTIDE SEQUENCE [LARGE SCALE GENOMIC DNA]</scope>
    <source>
        <strain evidence="3 4">YYQ-30</strain>
    </source>
</reference>
<dbReference type="CDD" id="cd00761">
    <property type="entry name" value="Glyco_tranf_GTA_type"/>
    <property type="match status" value="1"/>
</dbReference>
<dbReference type="EMBL" id="JABFBC010000002">
    <property type="protein sequence ID" value="NNU81740.1"/>
    <property type="molecule type" value="Genomic_DNA"/>
</dbReference>
<dbReference type="Pfam" id="PF00535">
    <property type="entry name" value="Glycos_transf_2"/>
    <property type="match status" value="1"/>
</dbReference>
<keyword evidence="4" id="KW-1185">Reference proteome</keyword>
<sequence length="853" mass="93998">MMFRAFFERGGSHSGGDGAGGTKNQTDSDGPSAGLPQGRDSEADAQAQASDTDRHRAKDIFDDQTLSQLFAHAMPDATADADEERQDTPADRIARAAREAGAPQEAAASLLLMIARTQKEAGQTDLAISNYRLVLKLVPDPAAAFELAELLLPRGETEEAIALLRGAIADGTTENRAWLRLARALGAENRAAEALEIAADGHARFPQWAMMTLEYAAALHRVHRTQEAIAVLEGMLDHPRLGNGARIQLARIYFDTQRLEKVLDITAQVLERDPKHDGAAVLRFKALEKMHGPRTAVERLEEFLEGSADKSALVQAYGLGFKWLGEDGRIQDAYRLAQGLLNEPSLIAGKPGMSLLIARVALAAGDTESARRLALQAVYRLTPENMIAGLQRVLPDLLIDNPTPAKLDRILAALDSHPEVARAAQNRLSLESGDFDGYLKTTLGAESPGPKSAQELMSAFFTLTNQGEYEQAKELLKNYSGYDSFTDEQLQGVLEGSSLVNDDRLRAMLASRILVRMEHSNETDLVEILQFYVALSEGGVDEAVERILHLADEMKLTEKLVFFLLSYSDAIRAAITNAGTGHRFDCLLEKIATISDRRSNRVMLEIQRDMAQKLSRALGPTPDCLVTLLIPVHREQDLENIRQNVLRQTYSNMEVIVLPNGPLADGRKTQEVLGSMRSTRIVPVAHGTIGHILNSGMALAKGKYILRMDSDDTYLRNHVVNTVRILEGTKVDLVYKKSHFVHFEKIGRVYLISSGKYFDEGLGGTGGTQGFRTDIRERYQYCETVERSEDIIFAEKIMRDGGTVIAGDPFDYIMNRKADKSQHTWHASDFHLFGEPVLIGTSEDIMGLSKDVI</sequence>
<dbReference type="InterPro" id="IPR011990">
    <property type="entry name" value="TPR-like_helical_dom_sf"/>
</dbReference>
<dbReference type="Proteomes" id="UP000572377">
    <property type="component" value="Unassembled WGS sequence"/>
</dbReference>
<feature type="compositionally biased region" description="Basic and acidic residues" evidence="1">
    <location>
        <begin position="1"/>
        <end position="11"/>
    </location>
</feature>
<dbReference type="InterPro" id="IPR050834">
    <property type="entry name" value="Glycosyltransf_2"/>
</dbReference>
<evidence type="ECO:0000313" key="3">
    <source>
        <dbReference type="EMBL" id="NNU81740.1"/>
    </source>
</evidence>
<comment type="caution">
    <text evidence="3">The sequence shown here is derived from an EMBL/GenBank/DDBJ whole genome shotgun (WGS) entry which is preliminary data.</text>
</comment>
<dbReference type="SUPFAM" id="SSF53448">
    <property type="entry name" value="Nucleotide-diphospho-sugar transferases"/>
    <property type="match status" value="1"/>
</dbReference>
<evidence type="ECO:0000256" key="1">
    <source>
        <dbReference type="SAM" id="MobiDB-lite"/>
    </source>
</evidence>
<organism evidence="3 4">
    <name type="scientific">Halovulum dunhuangense</name>
    <dbReference type="NCBI Taxonomy" id="1505036"/>
    <lineage>
        <taxon>Bacteria</taxon>
        <taxon>Pseudomonadati</taxon>
        <taxon>Pseudomonadota</taxon>
        <taxon>Alphaproteobacteria</taxon>
        <taxon>Rhodobacterales</taxon>
        <taxon>Paracoccaceae</taxon>
        <taxon>Halovulum</taxon>
    </lineage>
</organism>
<dbReference type="SUPFAM" id="SSF48452">
    <property type="entry name" value="TPR-like"/>
    <property type="match status" value="1"/>
</dbReference>
<feature type="domain" description="Glycosyltransferase 2-like" evidence="2">
    <location>
        <begin position="628"/>
        <end position="735"/>
    </location>
</feature>
<evidence type="ECO:0000313" key="4">
    <source>
        <dbReference type="Proteomes" id="UP000572377"/>
    </source>
</evidence>
<accession>A0A849L6J7</accession>
<dbReference type="AlphaFoldDB" id="A0A849L6J7"/>
<dbReference type="GO" id="GO:0016740">
    <property type="term" value="F:transferase activity"/>
    <property type="evidence" value="ECO:0007669"/>
    <property type="project" value="UniProtKB-KW"/>
</dbReference>
<dbReference type="InterPro" id="IPR029044">
    <property type="entry name" value="Nucleotide-diphossugar_trans"/>
</dbReference>
<proteinExistence type="predicted"/>
<feature type="compositionally biased region" description="Gly residues" evidence="1">
    <location>
        <begin position="12"/>
        <end position="21"/>
    </location>
</feature>
<dbReference type="InterPro" id="IPR019734">
    <property type="entry name" value="TPR_rpt"/>
</dbReference>
<dbReference type="RefSeq" id="WP_171326560.1">
    <property type="nucleotide sequence ID" value="NZ_JABFBC010000002.1"/>
</dbReference>
<name>A0A849L6J7_9RHOB</name>
<keyword evidence="3" id="KW-0808">Transferase</keyword>
<feature type="region of interest" description="Disordered" evidence="1">
    <location>
        <begin position="1"/>
        <end position="56"/>
    </location>
</feature>
<dbReference type="Gene3D" id="1.25.40.10">
    <property type="entry name" value="Tetratricopeptide repeat domain"/>
    <property type="match status" value="1"/>
</dbReference>
<protein>
    <submittedName>
        <fullName evidence="3">Glycosyltransferase</fullName>
    </submittedName>
</protein>